<dbReference type="RefSeq" id="WP_163764481.1">
    <property type="nucleotide sequence ID" value="NZ_JAAGYR010000010.1"/>
</dbReference>
<accession>A0A6L9Y601</accession>
<proteinExistence type="predicted"/>
<dbReference type="Gene3D" id="3.30.565.10">
    <property type="entry name" value="Histidine kinase-like ATPase, C-terminal domain"/>
    <property type="match status" value="1"/>
</dbReference>
<dbReference type="Proteomes" id="UP000477651">
    <property type="component" value="Unassembled WGS sequence"/>
</dbReference>
<evidence type="ECO:0000313" key="2">
    <source>
        <dbReference type="Proteomes" id="UP000477651"/>
    </source>
</evidence>
<protein>
    <submittedName>
        <fullName evidence="1">ATP-binding protein</fullName>
    </submittedName>
</protein>
<keyword evidence="1" id="KW-0547">Nucleotide-binding</keyword>
<sequence>MTRASINIKGLVERLELSQAKAMMPLFEAISNAIDAIQELNDGFQNHSVLIRLISTNDLVYQSGDNSFIVDGFDVIDDGVGFNNENVMSFREAYTLSKVKLGGKGVGRFTFLKVFSSVKIKSVFMENNINYLREFNFSIQHDFQGIDEIKQTDQKIGTKVSLRLMAEKYKKGWPQDPKIIAEKIIAHFLIRFASRSCPQIVLEAAGHETINLNKLFDLTIINHIQEQIFEVKKQVFSLQVYRNRDGRTRHTIHLCANGREVVSGKLRDLLPELPDKFLDNNQEPYTLIILITGEYLDENTNQERTHIVFQSDNEFDYEEELISKQDLYNKITKTLRPLLADDLKSTNEEKLLKIEEFVIEAPEYRILTHPRYKEKLEQKIQPGLSDEKLDEALLHVKREIEDEVKKETRHIAALFETETFEQYQEKFKELAERTNEIGKAQLAVYIAHRRTILDLVDSSLKKKRSDDKYPLEKVLHKMIFPMGVTSKDIFFEQQNLWLIDERLCYHTILTSDKKLKSISGLEYTSLKEPDIFAFFYDTPIGVSEPNNLHGGGVVIIEFKRPGRDDYDKDPADQIIQRFREISEGNVQDIDGRMVNPQNLRYTGYLIADLTPSLRNQVFGRYHKTADNEGYFYNLAEGNGNIEIVSYDKLVKDALRRNRMLFDKLGLHKD</sequence>
<comment type="caution">
    <text evidence="1">The sequence shown here is derived from an EMBL/GenBank/DDBJ whole genome shotgun (WGS) entry which is preliminary data.</text>
</comment>
<gene>
    <name evidence="1" type="ORF">F9B74_06225</name>
</gene>
<reference evidence="1 2" key="1">
    <citation type="submission" date="2020-02" db="EMBL/GenBank/DDBJ databases">
        <title>Pelistega sp. NLN82 were isolated from wild rodents of the Hainan Island.</title>
        <authorList>
            <person name="Niu N."/>
            <person name="Zhou J."/>
        </authorList>
    </citation>
    <scope>NUCLEOTIDE SEQUENCE [LARGE SCALE GENOMIC DNA]</scope>
    <source>
        <strain evidence="1 2">NLN82</strain>
    </source>
</reference>
<dbReference type="EMBL" id="JAAGYR010000010">
    <property type="protein sequence ID" value="NEN75920.1"/>
    <property type="molecule type" value="Genomic_DNA"/>
</dbReference>
<keyword evidence="1" id="KW-0067">ATP-binding</keyword>
<organism evidence="1 2">
    <name type="scientific">Pelistega ratti</name>
    <dbReference type="NCBI Taxonomy" id="2652177"/>
    <lineage>
        <taxon>Bacteria</taxon>
        <taxon>Pseudomonadati</taxon>
        <taxon>Pseudomonadota</taxon>
        <taxon>Betaproteobacteria</taxon>
        <taxon>Burkholderiales</taxon>
        <taxon>Alcaligenaceae</taxon>
        <taxon>Pelistega</taxon>
    </lineage>
</organism>
<dbReference type="AlphaFoldDB" id="A0A6L9Y601"/>
<evidence type="ECO:0000313" key="1">
    <source>
        <dbReference type="EMBL" id="NEN75920.1"/>
    </source>
</evidence>
<dbReference type="GO" id="GO:0005524">
    <property type="term" value="F:ATP binding"/>
    <property type="evidence" value="ECO:0007669"/>
    <property type="project" value="UniProtKB-KW"/>
</dbReference>
<keyword evidence="2" id="KW-1185">Reference proteome</keyword>
<dbReference type="InterPro" id="IPR036890">
    <property type="entry name" value="HATPase_C_sf"/>
</dbReference>
<name>A0A6L9Y601_9BURK</name>
<dbReference type="SUPFAM" id="SSF55874">
    <property type="entry name" value="ATPase domain of HSP90 chaperone/DNA topoisomerase II/histidine kinase"/>
    <property type="match status" value="1"/>
</dbReference>